<name>A0A0K1PNH6_9BACT</name>
<reference evidence="1 2" key="1">
    <citation type="submission" date="2015-08" db="EMBL/GenBank/DDBJ databases">
        <authorList>
            <person name="Babu N.S."/>
            <person name="Beckwith C.J."/>
            <person name="Beseler K.G."/>
            <person name="Brison A."/>
            <person name="Carone J.V."/>
            <person name="Caskin T.P."/>
            <person name="Diamond M."/>
            <person name="Durham M.E."/>
            <person name="Foxe J.M."/>
            <person name="Go M."/>
            <person name="Henderson B.A."/>
            <person name="Jones I.B."/>
            <person name="McGettigan J.A."/>
            <person name="Micheletti S.J."/>
            <person name="Nasrallah M.E."/>
            <person name="Ortiz D."/>
            <person name="Piller C.R."/>
            <person name="Privatt S.R."/>
            <person name="Schneider S.L."/>
            <person name="Sharp S."/>
            <person name="Smith T.C."/>
            <person name="Stanton J.D."/>
            <person name="Ullery H.E."/>
            <person name="Wilson R.J."/>
            <person name="Serrano M.G."/>
            <person name="Buck G."/>
            <person name="Lee V."/>
            <person name="Wang Y."/>
            <person name="Carvalho R."/>
            <person name="Voegtly L."/>
            <person name="Shi R."/>
            <person name="Duckworth R."/>
            <person name="Johnson A."/>
            <person name="Loviza R."/>
            <person name="Walstead R."/>
            <person name="Shah Z."/>
            <person name="Kiflezghi M."/>
            <person name="Wade K."/>
            <person name="Ball S.L."/>
            <person name="Bradley K.W."/>
            <person name="Asai D.J."/>
            <person name="Bowman C.A."/>
            <person name="Russell D.A."/>
            <person name="Pope W.H."/>
            <person name="Jacobs-Sera D."/>
            <person name="Hendrix R.W."/>
            <person name="Hatfull G.F."/>
        </authorList>
    </citation>
    <scope>NUCLEOTIDE SEQUENCE [LARGE SCALE GENOMIC DNA]</scope>
    <source>
        <strain evidence="1 2">DSM 27648</strain>
    </source>
</reference>
<dbReference type="EMBL" id="CP012333">
    <property type="protein sequence ID" value="AKU95067.1"/>
    <property type="molecule type" value="Genomic_DNA"/>
</dbReference>
<proteinExistence type="predicted"/>
<dbReference type="STRING" id="1391654.AKJ09_01731"/>
<keyword evidence="2" id="KW-1185">Reference proteome</keyword>
<dbReference type="Proteomes" id="UP000064967">
    <property type="component" value="Chromosome"/>
</dbReference>
<sequence length="344" mass="34387">MNCTNKYSIGGTVTGLAGTVYLQNNAGNDLMLNANGTFAFSTPLSSGATYAVTVRTQPSTPKQVCTLSNQTGTVATSHITNIALNCVTSAYKVKATVSGLAAGASVVLQNNNADDLSITSNGAFTFATSVPSGQTYSVTVKTPPTSPSQTCTVTNGTGTISAADISNVTVACVTDKFTVGGSVAGLSGAGLVLQNNLGDNLSVNAPGGSFTFATKVTSGQPYSVTVKTQPTNPSQKCTVSAGTGTVTKGNVVTVTVNCVSMYTVGGAVSGLSGTGLVLQNNLGDDLTVNGDNSFAFATPMASGQPYSVTVKTQPTNPDQTCTVDNGSGTVGGNVTNVTVTCVTN</sequence>
<evidence type="ECO:0000313" key="1">
    <source>
        <dbReference type="EMBL" id="AKU95067.1"/>
    </source>
</evidence>
<evidence type="ECO:0000313" key="2">
    <source>
        <dbReference type="Proteomes" id="UP000064967"/>
    </source>
</evidence>
<dbReference type="KEGG" id="llu:AKJ09_01731"/>
<organism evidence="1 2">
    <name type="scientific">Labilithrix luteola</name>
    <dbReference type="NCBI Taxonomy" id="1391654"/>
    <lineage>
        <taxon>Bacteria</taxon>
        <taxon>Pseudomonadati</taxon>
        <taxon>Myxococcota</taxon>
        <taxon>Polyangia</taxon>
        <taxon>Polyangiales</taxon>
        <taxon>Labilitrichaceae</taxon>
        <taxon>Labilithrix</taxon>
    </lineage>
</organism>
<gene>
    <name evidence="1" type="ORF">AKJ09_01731</name>
</gene>
<dbReference type="AlphaFoldDB" id="A0A0K1PNH6"/>
<dbReference type="PATRIC" id="fig|1391654.3.peg.1746"/>
<accession>A0A0K1PNH6</accession>
<protein>
    <submittedName>
        <fullName evidence="1">Uncharacterized protein</fullName>
    </submittedName>
</protein>